<feature type="region of interest" description="Disordered" evidence="1">
    <location>
        <begin position="312"/>
        <end position="416"/>
    </location>
</feature>
<dbReference type="EMBL" id="CP001669">
    <property type="protein sequence ID" value="AFZ79806.1"/>
    <property type="molecule type" value="Genomic_DNA"/>
</dbReference>
<dbReference type="KEGG" id="beq:BEWA_026550"/>
<name>L0AXR1_THEEQ</name>
<accession>L0AXR1</accession>
<proteinExistence type="predicted"/>
<dbReference type="RefSeq" id="XP_004829472.1">
    <property type="nucleotide sequence ID" value="XM_004829415.1"/>
</dbReference>
<dbReference type="VEuPathDB" id="PiroplasmaDB:BEWA_026550"/>
<sequence length="448" mass="51219">MLVIGLLALTHAVDPEPSARDELIKIKKKLEKNSEHLSTVINRRETLSKMVKEVTNLTRGILLRSGAENPWETQEIERVENDISKTLINTRLRVSRTSHEVKAMLVEIENALNSNAEDIIMRTTNKAKQFLDRNNTVLERIEKDRHILNYKFRLMRWLETLTKSNADKRDWYPRKPVYSESKELTINDICDILFDPEISISQKQLEKVPGTLKTTLDDDLKEMNFIKEKYENTMDRAKRIEAESLDIVNNAPSTALERVHKQIAGQYYELKLRRAALSLHNSNACPFNHAVYALEHVLDEMKELLERVRKESAVAQNGPDDKVISRHNAPETQTAPLRDGPEKVNNGDDDSGSGKDDEDGDKGDDEEDEPEADQDNEEDKEDEDGKENEKGAIAKILKGINQANERAGDPDKSLENEADLSMLPELENGMHTRGIYLVTFIILYHLSW</sequence>
<evidence type="ECO:0000313" key="4">
    <source>
        <dbReference type="Proteomes" id="UP000031512"/>
    </source>
</evidence>
<dbReference type="Proteomes" id="UP000031512">
    <property type="component" value="Chromosome 1"/>
</dbReference>
<feature type="compositionally biased region" description="Acidic residues" evidence="1">
    <location>
        <begin position="347"/>
        <end position="386"/>
    </location>
</feature>
<reference evidence="3 4" key="1">
    <citation type="journal article" date="2012" name="BMC Genomics">
        <title>Comparative genomic analysis and phylogenetic position of Theileria equi.</title>
        <authorList>
            <person name="Kappmeyer L.S."/>
            <person name="Thiagarajan M."/>
            <person name="Herndon D.R."/>
            <person name="Ramsay J.D."/>
            <person name="Caler E."/>
            <person name="Djikeng A."/>
            <person name="Gillespie J.J."/>
            <person name="Lau A.O."/>
            <person name="Roalson E.H."/>
            <person name="Silva J.C."/>
            <person name="Silva M.G."/>
            <person name="Suarez C.E."/>
            <person name="Ueti M.W."/>
            <person name="Nene V.M."/>
            <person name="Mealey R.H."/>
            <person name="Knowles D.P."/>
            <person name="Brayton K.A."/>
        </authorList>
    </citation>
    <scope>NUCLEOTIDE SEQUENCE [LARGE SCALE GENOMIC DNA]</scope>
    <source>
        <strain evidence="3 4">WA</strain>
    </source>
</reference>
<evidence type="ECO:0000256" key="2">
    <source>
        <dbReference type="SAM" id="SignalP"/>
    </source>
</evidence>
<gene>
    <name evidence="3" type="ORF">BEWA_026550</name>
</gene>
<keyword evidence="4" id="KW-1185">Reference proteome</keyword>
<evidence type="ECO:0008006" key="5">
    <source>
        <dbReference type="Google" id="ProtNLM"/>
    </source>
</evidence>
<protein>
    <recommendedName>
        <fullName evidence="5">Signal peptide-containing protein</fullName>
    </recommendedName>
</protein>
<feature type="compositionally biased region" description="Basic and acidic residues" evidence="1">
    <location>
        <begin position="406"/>
        <end position="415"/>
    </location>
</feature>
<keyword evidence="2" id="KW-0732">Signal</keyword>
<feature type="signal peptide" evidence="2">
    <location>
        <begin position="1"/>
        <end position="15"/>
    </location>
</feature>
<dbReference type="GeneID" id="15806842"/>
<organism evidence="3 4">
    <name type="scientific">Theileria equi strain WA</name>
    <dbReference type="NCBI Taxonomy" id="1537102"/>
    <lineage>
        <taxon>Eukaryota</taxon>
        <taxon>Sar</taxon>
        <taxon>Alveolata</taxon>
        <taxon>Apicomplexa</taxon>
        <taxon>Aconoidasida</taxon>
        <taxon>Piroplasmida</taxon>
        <taxon>Theileriidae</taxon>
        <taxon>Theileria</taxon>
    </lineage>
</organism>
<feature type="chain" id="PRO_5012316712" description="Signal peptide-containing protein" evidence="2">
    <location>
        <begin position="16"/>
        <end position="448"/>
    </location>
</feature>
<evidence type="ECO:0000256" key="1">
    <source>
        <dbReference type="SAM" id="MobiDB-lite"/>
    </source>
</evidence>
<evidence type="ECO:0000313" key="3">
    <source>
        <dbReference type="EMBL" id="AFZ79806.1"/>
    </source>
</evidence>
<dbReference type="AlphaFoldDB" id="L0AXR1"/>